<reference evidence="6 7" key="1">
    <citation type="submission" date="2019-09" db="EMBL/GenBank/DDBJ databases">
        <title>YIM 132180 draft genome.</title>
        <authorList>
            <person name="Zhang K."/>
        </authorList>
    </citation>
    <scope>NUCLEOTIDE SEQUENCE [LARGE SCALE GENOMIC DNA]</scope>
    <source>
        <strain evidence="6 7">YIM 132180</strain>
    </source>
</reference>
<comment type="similarity">
    <text evidence="1">Belongs to the FlgD family.</text>
</comment>
<evidence type="ECO:0000313" key="6">
    <source>
        <dbReference type="EMBL" id="KAB0679892.1"/>
    </source>
</evidence>
<keyword evidence="6" id="KW-0282">Flagellum</keyword>
<feature type="region of interest" description="Disordered" evidence="5">
    <location>
        <begin position="1"/>
        <end position="28"/>
    </location>
</feature>
<keyword evidence="7" id="KW-1185">Reference proteome</keyword>
<evidence type="ECO:0000256" key="2">
    <source>
        <dbReference type="ARBA" id="ARBA00016013"/>
    </source>
</evidence>
<dbReference type="GO" id="GO:0044781">
    <property type="term" value="P:bacterial-type flagellum organization"/>
    <property type="evidence" value="ECO:0007669"/>
    <property type="project" value="UniProtKB-KW"/>
</dbReference>
<evidence type="ECO:0000313" key="7">
    <source>
        <dbReference type="Proteomes" id="UP000432089"/>
    </source>
</evidence>
<evidence type="ECO:0000256" key="5">
    <source>
        <dbReference type="SAM" id="MobiDB-lite"/>
    </source>
</evidence>
<organism evidence="6 7">
    <name type="scientific">Plantimonas leprariae</name>
    <dbReference type="NCBI Taxonomy" id="2615207"/>
    <lineage>
        <taxon>Bacteria</taxon>
        <taxon>Pseudomonadati</taxon>
        <taxon>Pseudomonadota</taxon>
        <taxon>Alphaproteobacteria</taxon>
        <taxon>Hyphomicrobiales</taxon>
        <taxon>Aurantimonadaceae</taxon>
        <taxon>Plantimonas</taxon>
    </lineage>
</organism>
<dbReference type="InterPro" id="IPR005648">
    <property type="entry name" value="FlgD"/>
</dbReference>
<proteinExistence type="inferred from homology"/>
<evidence type="ECO:0000256" key="1">
    <source>
        <dbReference type="ARBA" id="ARBA00010577"/>
    </source>
</evidence>
<gene>
    <name evidence="6" type="primary">flgD</name>
    <name evidence="6" type="ORF">F6X38_11755</name>
</gene>
<comment type="function">
    <text evidence="4">Required for flagellar hook formation. May act as a scaffolding protein.</text>
</comment>
<dbReference type="AlphaFoldDB" id="A0A7V7PPK6"/>
<dbReference type="EMBL" id="VZDO01000008">
    <property type="protein sequence ID" value="KAB0679892.1"/>
    <property type="molecule type" value="Genomic_DNA"/>
</dbReference>
<dbReference type="NCBIfam" id="NF004670">
    <property type="entry name" value="PRK06009.1"/>
    <property type="match status" value="1"/>
</dbReference>
<comment type="caution">
    <text evidence="6">The sequence shown here is derived from an EMBL/GenBank/DDBJ whole genome shotgun (WGS) entry which is preliminary data.</text>
</comment>
<keyword evidence="6" id="KW-0969">Cilium</keyword>
<name>A0A7V7PPK6_9HYPH</name>
<dbReference type="Pfam" id="PF03963">
    <property type="entry name" value="FlgD"/>
    <property type="match status" value="1"/>
</dbReference>
<protein>
    <recommendedName>
        <fullName evidence="2">Basal-body rod modification protein FlgD</fullName>
    </recommendedName>
</protein>
<dbReference type="RefSeq" id="WP_150970011.1">
    <property type="nucleotide sequence ID" value="NZ_VZDO01000008.1"/>
</dbReference>
<dbReference type="Proteomes" id="UP000432089">
    <property type="component" value="Unassembled WGS sequence"/>
</dbReference>
<sequence length="139" mass="14144">MSAVSATSAASAATSTDTTKSTHKTDAEKNALDYNSFLQLLVAQMKNQDPLNPSDPTEQLSQLASFSNVEQSIKLNDKLSSLLTVSSLGQADGVIGRTITSADGTVSGVVKSVTIKNGAAVATLASGGTVDLGNGIKVE</sequence>
<feature type="compositionally biased region" description="Low complexity" evidence="5">
    <location>
        <begin position="1"/>
        <end position="19"/>
    </location>
</feature>
<keyword evidence="3" id="KW-1005">Bacterial flagellum biogenesis</keyword>
<keyword evidence="6" id="KW-0966">Cell projection</keyword>
<accession>A0A7V7PPK6</accession>
<evidence type="ECO:0000256" key="3">
    <source>
        <dbReference type="ARBA" id="ARBA00022795"/>
    </source>
</evidence>
<evidence type="ECO:0000256" key="4">
    <source>
        <dbReference type="ARBA" id="ARBA00024746"/>
    </source>
</evidence>